<evidence type="ECO:0000313" key="2">
    <source>
        <dbReference type="Proteomes" id="UP001152607"/>
    </source>
</evidence>
<dbReference type="EMBL" id="CAOQHR010000001">
    <property type="protein sequence ID" value="CAI6282633.1"/>
    <property type="molecule type" value="Genomic_DNA"/>
</dbReference>
<keyword evidence="2" id="KW-1185">Reference proteome</keyword>
<accession>A0A9W4U675</accession>
<organism evidence="1 2">
    <name type="scientific">Periconia digitata</name>
    <dbReference type="NCBI Taxonomy" id="1303443"/>
    <lineage>
        <taxon>Eukaryota</taxon>
        <taxon>Fungi</taxon>
        <taxon>Dikarya</taxon>
        <taxon>Ascomycota</taxon>
        <taxon>Pezizomycotina</taxon>
        <taxon>Dothideomycetes</taxon>
        <taxon>Pleosporomycetidae</taxon>
        <taxon>Pleosporales</taxon>
        <taxon>Massarineae</taxon>
        <taxon>Periconiaceae</taxon>
        <taxon>Periconia</taxon>
    </lineage>
</organism>
<name>A0A9W4U675_9PLEO</name>
<dbReference type="AlphaFoldDB" id="A0A9W4U675"/>
<sequence>MYDRVRVSNHVISHPTVLSRIYVKYMIPTSHRKSLLCLCVFFSKPSVYHRLRSIS</sequence>
<reference evidence="1" key="1">
    <citation type="submission" date="2023-01" db="EMBL/GenBank/DDBJ databases">
        <authorList>
            <person name="Van Ghelder C."/>
            <person name="Rancurel C."/>
        </authorList>
    </citation>
    <scope>NUCLEOTIDE SEQUENCE</scope>
    <source>
        <strain evidence="1">CNCM I-4278</strain>
    </source>
</reference>
<evidence type="ECO:0000313" key="1">
    <source>
        <dbReference type="EMBL" id="CAI6282633.1"/>
    </source>
</evidence>
<comment type="caution">
    <text evidence="1">The sequence shown here is derived from an EMBL/GenBank/DDBJ whole genome shotgun (WGS) entry which is preliminary data.</text>
</comment>
<proteinExistence type="predicted"/>
<protein>
    <submittedName>
        <fullName evidence="1">Uncharacterized protein</fullName>
    </submittedName>
</protein>
<dbReference type="Proteomes" id="UP001152607">
    <property type="component" value="Unassembled WGS sequence"/>
</dbReference>
<gene>
    <name evidence="1" type="ORF">PDIGIT_LOCUS2172</name>
</gene>